<comment type="caution">
    <text evidence="7">The sequence shown here is derived from an EMBL/GenBank/DDBJ whole genome shotgun (WGS) entry which is preliminary data.</text>
</comment>
<dbReference type="CDD" id="cd07185">
    <property type="entry name" value="OmpA_C-like"/>
    <property type="match status" value="1"/>
</dbReference>
<evidence type="ECO:0000256" key="1">
    <source>
        <dbReference type="ARBA" id="ARBA00004442"/>
    </source>
</evidence>
<dbReference type="PRINTS" id="PR01021">
    <property type="entry name" value="OMPADOMAIN"/>
</dbReference>
<evidence type="ECO:0000256" key="5">
    <source>
        <dbReference type="SAM" id="SignalP"/>
    </source>
</evidence>
<keyword evidence="2 4" id="KW-0472">Membrane</keyword>
<dbReference type="Pfam" id="PF07676">
    <property type="entry name" value="PD40"/>
    <property type="match status" value="4"/>
</dbReference>
<dbReference type="Proteomes" id="UP000298058">
    <property type="component" value="Unassembled WGS sequence"/>
</dbReference>
<evidence type="ECO:0000313" key="8">
    <source>
        <dbReference type="Proteomes" id="UP000298058"/>
    </source>
</evidence>
<proteinExistence type="predicted"/>
<keyword evidence="5" id="KW-0732">Signal</keyword>
<feature type="signal peptide" evidence="5">
    <location>
        <begin position="1"/>
        <end position="17"/>
    </location>
</feature>
<dbReference type="AlphaFoldDB" id="A0A4R9LVH6"/>
<dbReference type="PANTHER" id="PTHR30329:SF21">
    <property type="entry name" value="LIPOPROTEIN YIAD-RELATED"/>
    <property type="match status" value="1"/>
</dbReference>
<accession>A0A4R9LVH6</accession>
<dbReference type="Pfam" id="PF00691">
    <property type="entry name" value="OmpA"/>
    <property type="match status" value="1"/>
</dbReference>
<evidence type="ECO:0000256" key="4">
    <source>
        <dbReference type="PROSITE-ProRule" id="PRU00473"/>
    </source>
</evidence>
<dbReference type="InterPro" id="IPR011659">
    <property type="entry name" value="WD40"/>
</dbReference>
<dbReference type="RefSeq" id="WP_135762051.1">
    <property type="nucleotide sequence ID" value="NZ_RQHW01000079.1"/>
</dbReference>
<keyword evidence="8" id="KW-1185">Reference proteome</keyword>
<evidence type="ECO:0000256" key="2">
    <source>
        <dbReference type="ARBA" id="ARBA00023136"/>
    </source>
</evidence>
<dbReference type="PROSITE" id="PS51123">
    <property type="entry name" value="OMPA_2"/>
    <property type="match status" value="1"/>
</dbReference>
<evidence type="ECO:0000313" key="7">
    <source>
        <dbReference type="EMBL" id="TGN17144.1"/>
    </source>
</evidence>
<dbReference type="EMBL" id="RQHW01000079">
    <property type="protein sequence ID" value="TGN17144.1"/>
    <property type="molecule type" value="Genomic_DNA"/>
</dbReference>
<evidence type="ECO:0000259" key="6">
    <source>
        <dbReference type="PROSITE" id="PS51123"/>
    </source>
</evidence>
<dbReference type="InterPro" id="IPR036737">
    <property type="entry name" value="OmpA-like_sf"/>
</dbReference>
<keyword evidence="3" id="KW-0998">Cell outer membrane</keyword>
<sequence length="676" mass="77849">MKSFYFLIPFLSFGLLAQPLPKTKDVRFSHPLNTQNVEYNPVVSPNGRYLVFQSNRPGGEGGMDIWISENKSFPDRIKTPEWEAPKNFRELNTSNFEGMFSILFDEEEKPYELYFTSVRNSDARDPKKNREGYDGLNIYYTKINPRTGLWALPVHLNEVNSHFEDKMPAISPDGCSMIFSSNRPGGRGGYDLWISKRNPLTKDKSETKEKESETDKPKLICRDGIWQKPIALGEDINSKDDEISPSYHWDGNRIYFSSNREDKNKKFSFYYAETDPANGRFLKPVAMGSPFNTKQAISGDSTGYPFDTPADYSTYSLWEESDNEGISITHDDLWFYFASNRPGGEGQFDIYKTQVPEDLRRTYEFLFRGLVLDGSEAIMIGLDSTLKIYDDTKPIQIITSKRIGGDLTGEDQENFRTVIKTGKLYRVEISSPGFHPQEILLDLRGNVGKGKEQYSRIVLQPIRPAKDDRPDKTIKGIRFVIKDRKTDLIIPNAEAIYFDDLARKGKMIPSKDNSFTLEKEPNIGFEILAKAKGYKEETYIFSDKQIKDLVGKETVLYLRNLSDFDDLYNTVIYFPFNERALKDEDKKKLDLLADYLIHHKNEKVEIGGHTDNIGKKEYNISLSDDRATAVYQYLRDKGVAKEKMKVQAYYYSQPIADNETEEGRARNRRVNFKKID</sequence>
<dbReference type="SUPFAM" id="SSF75011">
    <property type="entry name" value="3-carboxy-cis,cis-mucoante lactonizing enzyme"/>
    <property type="match status" value="1"/>
</dbReference>
<organism evidence="7 8">
    <name type="scientific">Leptospira idonii</name>
    <dbReference type="NCBI Taxonomy" id="1193500"/>
    <lineage>
        <taxon>Bacteria</taxon>
        <taxon>Pseudomonadati</taxon>
        <taxon>Spirochaetota</taxon>
        <taxon>Spirochaetia</taxon>
        <taxon>Leptospirales</taxon>
        <taxon>Leptospiraceae</taxon>
        <taxon>Leptospira</taxon>
    </lineage>
</organism>
<name>A0A4R9LVH6_9LEPT</name>
<comment type="subcellular location">
    <subcellularLocation>
        <location evidence="1">Cell outer membrane</location>
    </subcellularLocation>
</comment>
<dbReference type="GO" id="GO:0009279">
    <property type="term" value="C:cell outer membrane"/>
    <property type="evidence" value="ECO:0007669"/>
    <property type="project" value="UniProtKB-SubCell"/>
</dbReference>
<dbReference type="InterPro" id="IPR006664">
    <property type="entry name" value="OMP_bac"/>
</dbReference>
<dbReference type="InterPro" id="IPR050330">
    <property type="entry name" value="Bact_OuterMem_StrucFunc"/>
</dbReference>
<reference evidence="7" key="1">
    <citation type="journal article" date="2019" name="PLoS Negl. Trop. Dis.">
        <title>Revisiting the worldwide diversity of Leptospira species in the environment.</title>
        <authorList>
            <person name="Vincent A.T."/>
            <person name="Schiettekatte O."/>
            <person name="Bourhy P."/>
            <person name="Veyrier F.J."/>
            <person name="Picardeau M."/>
        </authorList>
    </citation>
    <scope>NUCLEOTIDE SEQUENCE [LARGE SCALE GENOMIC DNA]</scope>
    <source>
        <strain evidence="7">201300427</strain>
    </source>
</reference>
<feature type="domain" description="OmpA-like" evidence="6">
    <location>
        <begin position="561"/>
        <end position="676"/>
    </location>
</feature>
<protein>
    <recommendedName>
        <fullName evidence="6">OmpA-like domain-containing protein</fullName>
    </recommendedName>
</protein>
<dbReference type="OrthoDB" id="9809364at2"/>
<feature type="chain" id="PRO_5020861081" description="OmpA-like domain-containing protein" evidence="5">
    <location>
        <begin position="18"/>
        <end position="676"/>
    </location>
</feature>
<dbReference type="InterPro" id="IPR006665">
    <property type="entry name" value="OmpA-like"/>
</dbReference>
<gene>
    <name evidence="7" type="ORF">EHS15_18395</name>
</gene>
<dbReference type="Gene3D" id="3.30.1330.60">
    <property type="entry name" value="OmpA-like domain"/>
    <property type="match status" value="1"/>
</dbReference>
<dbReference type="SUPFAM" id="SSF103088">
    <property type="entry name" value="OmpA-like"/>
    <property type="match status" value="1"/>
</dbReference>
<evidence type="ECO:0000256" key="3">
    <source>
        <dbReference type="ARBA" id="ARBA00023237"/>
    </source>
</evidence>
<dbReference type="PANTHER" id="PTHR30329">
    <property type="entry name" value="STATOR ELEMENT OF FLAGELLAR MOTOR COMPLEX"/>
    <property type="match status" value="1"/>
</dbReference>